<name>A0A397EW67_APHAT</name>
<dbReference type="AlphaFoldDB" id="A0A397EW67"/>
<evidence type="ECO:0000313" key="5">
    <source>
        <dbReference type="EMBL" id="RHZ01225.1"/>
    </source>
</evidence>
<keyword evidence="1" id="KW-0233">DNA recombination</keyword>
<dbReference type="InterPro" id="IPR044068">
    <property type="entry name" value="CB"/>
</dbReference>
<dbReference type="VEuPathDB" id="FungiDB:H257_12654"/>
<feature type="domain" description="Core-binding (CB)" evidence="2">
    <location>
        <begin position="20"/>
        <end position="107"/>
    </location>
</feature>
<dbReference type="SUPFAM" id="SSF56349">
    <property type="entry name" value="DNA breaking-rejoining enzymes"/>
    <property type="match status" value="1"/>
</dbReference>
<dbReference type="EMBL" id="QUTB01012491">
    <property type="protein sequence ID" value="RHY33479.1"/>
    <property type="molecule type" value="Genomic_DNA"/>
</dbReference>
<dbReference type="Proteomes" id="UP000266239">
    <property type="component" value="Unassembled WGS sequence"/>
</dbReference>
<dbReference type="Proteomes" id="UP000283543">
    <property type="component" value="Unassembled WGS sequence"/>
</dbReference>
<dbReference type="Proteomes" id="UP000266196">
    <property type="component" value="Unassembled WGS sequence"/>
</dbReference>
<dbReference type="GO" id="GO:0006310">
    <property type="term" value="P:DNA recombination"/>
    <property type="evidence" value="ECO:0007669"/>
    <property type="project" value="UniProtKB-KW"/>
</dbReference>
<dbReference type="Gene3D" id="1.10.443.10">
    <property type="entry name" value="Intergrase catalytic core"/>
    <property type="match status" value="1"/>
</dbReference>
<organism evidence="5 7">
    <name type="scientific">Aphanomyces astaci</name>
    <name type="common">Crayfish plague agent</name>
    <dbReference type="NCBI Taxonomy" id="112090"/>
    <lineage>
        <taxon>Eukaryota</taxon>
        <taxon>Sar</taxon>
        <taxon>Stramenopiles</taxon>
        <taxon>Oomycota</taxon>
        <taxon>Saprolegniomycetes</taxon>
        <taxon>Saprolegniales</taxon>
        <taxon>Verrucalvaceae</taxon>
        <taxon>Aphanomyces</taxon>
    </lineage>
</organism>
<dbReference type="EMBL" id="QUTE01014886">
    <property type="protein sequence ID" value="RHZ01225.1"/>
    <property type="molecule type" value="Genomic_DNA"/>
</dbReference>
<gene>
    <name evidence="3" type="ORF">DYB25_011641</name>
    <name evidence="6" type="ORF">DYB26_014547</name>
    <name evidence="5" type="ORF">DYB31_014217</name>
    <name evidence="4" type="ORF">DYB34_009265</name>
</gene>
<dbReference type="EMBL" id="QUTA01003262">
    <property type="protein sequence ID" value="RHY24312.1"/>
    <property type="molecule type" value="Genomic_DNA"/>
</dbReference>
<dbReference type="GO" id="GO:0015074">
    <property type="term" value="P:DNA integration"/>
    <property type="evidence" value="ECO:0007669"/>
    <property type="project" value="InterPro"/>
</dbReference>
<dbReference type="EMBL" id="QUTF01001411">
    <property type="protein sequence ID" value="RHZ42347.1"/>
    <property type="molecule type" value="Genomic_DNA"/>
</dbReference>
<evidence type="ECO:0000313" key="4">
    <source>
        <dbReference type="EMBL" id="RHY33479.1"/>
    </source>
</evidence>
<evidence type="ECO:0000313" key="10">
    <source>
        <dbReference type="Proteomes" id="UP000286510"/>
    </source>
</evidence>
<dbReference type="InterPro" id="IPR011010">
    <property type="entry name" value="DNA_brk_join_enz"/>
</dbReference>
<proteinExistence type="predicted"/>
<evidence type="ECO:0000313" key="3">
    <source>
        <dbReference type="EMBL" id="RHY24312.1"/>
    </source>
</evidence>
<evidence type="ECO:0000313" key="6">
    <source>
        <dbReference type="EMBL" id="RHZ42347.1"/>
    </source>
</evidence>
<reference evidence="7 8" key="1">
    <citation type="submission" date="2018-08" db="EMBL/GenBank/DDBJ databases">
        <title>Aphanomyces genome sequencing and annotation.</title>
        <authorList>
            <person name="Minardi D."/>
            <person name="Oidtmann B."/>
            <person name="Van Der Giezen M."/>
            <person name="Studholme D.J."/>
        </authorList>
    </citation>
    <scope>NUCLEOTIDE SEQUENCE [LARGE SCALE GENOMIC DNA]</scope>
    <source>
        <strain evidence="5 7">197901</strain>
        <strain evidence="6 10">FDL457</strain>
        <strain evidence="4 9">Si</strain>
        <strain evidence="3 8">Yx</strain>
    </source>
</reference>
<dbReference type="Proteomes" id="UP000286510">
    <property type="component" value="Unassembled WGS sequence"/>
</dbReference>
<dbReference type="PROSITE" id="PS51900">
    <property type="entry name" value="CB"/>
    <property type="match status" value="1"/>
</dbReference>
<sequence>MAGETRNDISVSIATRQQSTTVQDLRDNRLAESSQKGYRSGVKQITIWMQASGRAHMLNADGSINLELFGYGDFTEFVLHKYKNSGVTLSTLSGYRSALKDYYNKQNVPLPNGFGTDATVIYQGIRRLCASETQAGAIKSGTKQPLRHHQYLELCKASLSKMDAGFTHLFLVLSWNLMCRSRSTATIRIDHISDEGDALGVMFFKSKTDQGGTKRRDPKHVYANPMQPETCCILALAVYLACNPEHDSGSLFPGAAQRDRFGRSLSQLVGVTLPAAAKVVGTHSLRKGAATYAIGGSTSGPSIVNVCIRCGWSIGSVVERYVHYDGAGDQFVGRVVAGLPLASASFAVLPPHFVAGSSDAANATGALVFPRLWVHPTLRGVLSLCLASLVHHKAFLVTALPPKHPLLSSVLFGDASAAAILRANVTLTSQTMQPTGIPPHVDLHSQLDQNLAVVRALPSAIRESIEQLLDEKGVTAGNITHAMLEQLLRDTVATIVSVEPANNPSHSQVVEDMLPARPVHYWGGRWHLLPETFELPSVDVATAWHLWWCGSPARDIPPLIKISSRDLTKKQGKIFCEWNFAVVELQKVYNSATGTRMSRPFTSALVIAAFTTIMENLSLSWGQTQLGRQRRLTQMKMVTFARLARKRRRDT</sequence>
<evidence type="ECO:0000313" key="8">
    <source>
        <dbReference type="Proteomes" id="UP000266239"/>
    </source>
</evidence>
<evidence type="ECO:0000313" key="9">
    <source>
        <dbReference type="Proteomes" id="UP000283543"/>
    </source>
</evidence>
<dbReference type="InterPro" id="IPR013762">
    <property type="entry name" value="Integrase-like_cat_sf"/>
</dbReference>
<protein>
    <recommendedName>
        <fullName evidence="2">Core-binding (CB) domain-containing protein</fullName>
    </recommendedName>
</protein>
<comment type="caution">
    <text evidence="5">The sequence shown here is derived from an EMBL/GenBank/DDBJ whole genome shotgun (WGS) entry which is preliminary data.</text>
</comment>
<accession>A0A397EW67</accession>
<evidence type="ECO:0000313" key="7">
    <source>
        <dbReference type="Proteomes" id="UP000266196"/>
    </source>
</evidence>
<evidence type="ECO:0000256" key="1">
    <source>
        <dbReference type="ARBA" id="ARBA00023172"/>
    </source>
</evidence>
<dbReference type="GO" id="GO:0003677">
    <property type="term" value="F:DNA binding"/>
    <property type="evidence" value="ECO:0007669"/>
    <property type="project" value="InterPro"/>
</dbReference>
<evidence type="ECO:0000259" key="2">
    <source>
        <dbReference type="PROSITE" id="PS51900"/>
    </source>
</evidence>